<feature type="domain" description="TIR" evidence="1">
    <location>
        <begin position="2"/>
        <end position="146"/>
    </location>
</feature>
<dbReference type="SUPFAM" id="SSF52200">
    <property type="entry name" value="Toll/Interleukin receptor TIR domain"/>
    <property type="match status" value="1"/>
</dbReference>
<dbReference type="PROSITE" id="PS50104">
    <property type="entry name" value="TIR"/>
    <property type="match status" value="1"/>
</dbReference>
<proteinExistence type="predicted"/>
<dbReference type="InParanoid" id="Q01R08"/>
<dbReference type="Gene3D" id="3.40.50.10140">
    <property type="entry name" value="Toll/interleukin-1 receptor homology (TIR) domain"/>
    <property type="match status" value="1"/>
</dbReference>
<dbReference type="EMBL" id="CP000473">
    <property type="protein sequence ID" value="ABJ87912.1"/>
    <property type="molecule type" value="Genomic_DNA"/>
</dbReference>
<evidence type="ECO:0000313" key="2">
    <source>
        <dbReference type="EMBL" id="ABJ87912.1"/>
    </source>
</evidence>
<dbReference type="KEGG" id="sus:Acid_6999"/>
<gene>
    <name evidence="2" type="ordered locus">Acid_6999</name>
</gene>
<dbReference type="InterPro" id="IPR000157">
    <property type="entry name" value="TIR_dom"/>
</dbReference>
<organism evidence="2">
    <name type="scientific">Solibacter usitatus (strain Ellin6076)</name>
    <dbReference type="NCBI Taxonomy" id="234267"/>
    <lineage>
        <taxon>Bacteria</taxon>
        <taxon>Pseudomonadati</taxon>
        <taxon>Acidobacteriota</taxon>
        <taxon>Terriglobia</taxon>
        <taxon>Bryobacterales</taxon>
        <taxon>Solibacteraceae</taxon>
        <taxon>Candidatus Solibacter</taxon>
    </lineage>
</organism>
<dbReference type="AlphaFoldDB" id="Q01R08"/>
<accession>Q01R08</accession>
<dbReference type="STRING" id="234267.Acid_6999"/>
<sequence>MADRRVFISYSHADRKWLERLQVHLRPLIRDSIADIWDDTRIKPGDSWQFEIRKALEAASVAVLLISADFLASDFVQSEELPVLLKAAAERGLLILQVIVSPSRFERTPLAQLQAVNSPAEPLVNMNQYQQELLMETLAARIESAVQTDDMRAQINSAHDRIDSQASQIDTLITYFMSSSIFNHLCGIALLHEYTYHHDPGNQREFYFLRDAGLIKPKPGVSFLDFGDSLPWNVAAVAEPTPIGWMYVKLRRKDIPPNMLEDTRNLRVDPAALA</sequence>
<reference evidence="2" key="1">
    <citation type="submission" date="2006-10" db="EMBL/GenBank/DDBJ databases">
        <title>Complete sequence of Solibacter usitatus Ellin6076.</title>
        <authorList>
            <consortium name="US DOE Joint Genome Institute"/>
            <person name="Copeland A."/>
            <person name="Lucas S."/>
            <person name="Lapidus A."/>
            <person name="Barry K."/>
            <person name="Detter J.C."/>
            <person name="Glavina del Rio T."/>
            <person name="Hammon N."/>
            <person name="Israni S."/>
            <person name="Dalin E."/>
            <person name="Tice H."/>
            <person name="Pitluck S."/>
            <person name="Thompson L.S."/>
            <person name="Brettin T."/>
            <person name="Bruce D."/>
            <person name="Han C."/>
            <person name="Tapia R."/>
            <person name="Gilna P."/>
            <person name="Schmutz J."/>
            <person name="Larimer F."/>
            <person name="Land M."/>
            <person name="Hauser L."/>
            <person name="Kyrpides N."/>
            <person name="Mikhailova N."/>
            <person name="Janssen P.H."/>
            <person name="Kuske C.R."/>
            <person name="Richardson P."/>
        </authorList>
    </citation>
    <scope>NUCLEOTIDE SEQUENCE</scope>
    <source>
        <strain evidence="2">Ellin6076</strain>
    </source>
</reference>
<dbReference type="GO" id="GO:0007165">
    <property type="term" value="P:signal transduction"/>
    <property type="evidence" value="ECO:0007669"/>
    <property type="project" value="InterPro"/>
</dbReference>
<name>Q01R08_SOLUE</name>
<evidence type="ECO:0000259" key="1">
    <source>
        <dbReference type="PROSITE" id="PS50104"/>
    </source>
</evidence>
<dbReference type="InterPro" id="IPR035897">
    <property type="entry name" value="Toll_tir_struct_dom_sf"/>
</dbReference>
<dbReference type="OrthoDB" id="1426235at2"/>
<dbReference type="HOGENOM" id="CLU_1015267_0_0_0"/>
<dbReference type="eggNOG" id="COG1716">
    <property type="taxonomic scope" value="Bacteria"/>
</dbReference>
<protein>
    <recommendedName>
        <fullName evidence="1">TIR domain-containing protein</fullName>
    </recommendedName>
</protein>
<dbReference type="Pfam" id="PF13676">
    <property type="entry name" value="TIR_2"/>
    <property type="match status" value="1"/>
</dbReference>